<feature type="binding site" evidence="9">
    <location>
        <position position="186"/>
    </location>
    <ligand>
        <name>Mg(2+)</name>
        <dbReference type="ChEBI" id="CHEBI:18420"/>
    </ligand>
</feature>
<reference evidence="11 12" key="1">
    <citation type="submission" date="2019-01" db="EMBL/GenBank/DDBJ databases">
        <title>PMF-metabolizing Aryl O-demethylase.</title>
        <authorList>
            <person name="Kim M."/>
        </authorList>
    </citation>
    <scope>NUCLEOTIDE SEQUENCE [LARGE SCALE GENOMIC DNA]</scope>
    <source>
        <strain evidence="11 12">PMF1</strain>
    </source>
</reference>
<feature type="domain" description="Aminoglycoside phosphotransferase" evidence="10">
    <location>
        <begin position="35"/>
        <end position="248"/>
    </location>
</feature>
<feature type="binding site" evidence="9">
    <location>
        <position position="199"/>
    </location>
    <ligand>
        <name>Mg(2+)</name>
        <dbReference type="ChEBI" id="CHEBI:18420"/>
    </ligand>
</feature>
<evidence type="ECO:0000256" key="2">
    <source>
        <dbReference type="ARBA" id="ARBA00022679"/>
    </source>
</evidence>
<dbReference type="Gene3D" id="3.30.200.20">
    <property type="entry name" value="Phosphorylase Kinase, domain 1"/>
    <property type="match status" value="1"/>
</dbReference>
<evidence type="ECO:0000313" key="11">
    <source>
        <dbReference type="EMBL" id="QBE97128.1"/>
    </source>
</evidence>
<dbReference type="PANTHER" id="PTHR21310:SF41">
    <property type="entry name" value="3'-PHOSPHOTRANSFERASE, PUTATIVE-RELATED"/>
    <property type="match status" value="1"/>
</dbReference>
<evidence type="ECO:0000256" key="3">
    <source>
        <dbReference type="ARBA" id="ARBA00022741"/>
    </source>
</evidence>
<dbReference type="EMBL" id="CP035945">
    <property type="protein sequence ID" value="QBE97128.1"/>
    <property type="molecule type" value="Genomic_DNA"/>
</dbReference>
<dbReference type="NCBIfam" id="NF033068">
    <property type="entry name" value="APH_3p"/>
    <property type="match status" value="1"/>
</dbReference>
<name>A0A4V0Z7K6_9FIRM</name>
<dbReference type="Proteomes" id="UP000289794">
    <property type="component" value="Chromosome"/>
</dbReference>
<dbReference type="PANTHER" id="PTHR21310">
    <property type="entry name" value="AMINOGLYCOSIDE PHOSPHOTRANSFERASE-RELATED-RELATED"/>
    <property type="match status" value="1"/>
</dbReference>
<keyword evidence="6 7" id="KW-0046">Antibiotic resistance</keyword>
<evidence type="ECO:0000256" key="7">
    <source>
        <dbReference type="PIRNR" id="PIRNR000706"/>
    </source>
</evidence>
<dbReference type="EC" id="2.7.1.95" evidence="11"/>
<gene>
    <name evidence="11" type="primary">aphA</name>
    <name evidence="11" type="ORF">PMF13cell1_02681</name>
</gene>
<evidence type="ECO:0000256" key="8">
    <source>
        <dbReference type="PIRSR" id="PIRSR000706-1"/>
    </source>
</evidence>
<protein>
    <submittedName>
        <fullName evidence="11">Aminoglycoside 3'-phosphotransferase</fullName>
        <ecNumber evidence="11">2.7.1.95</ecNumber>
    </submittedName>
</protein>
<dbReference type="SUPFAM" id="SSF56112">
    <property type="entry name" value="Protein kinase-like (PK-like)"/>
    <property type="match status" value="1"/>
</dbReference>
<evidence type="ECO:0000256" key="4">
    <source>
        <dbReference type="ARBA" id="ARBA00022777"/>
    </source>
</evidence>
<keyword evidence="4 7" id="KW-0418">Kinase</keyword>
<sequence>MERKLPESIRRYTEHREYKMDTIGRSGSEIFCFSDMVLKVEKERNESRSEHEMLSWLQGKLPVPEMICSEKSGDRRYLLMTKARGKMLCDEQYLKNPRLMVHLLAEGLKTLWAVDISGCPAKRDLDHKLEQASLNVAEGLEFETETEPNTFGTEEFDSPEELLLWLKEHRPKEETVFSHGDYCLPNIFAENNKISSFLDLGRAGIADIWQDIALCVRSLEYNIGKNKECKKQLFEELGIVPDWDKIRYYILLDELF</sequence>
<dbReference type="GO" id="GO:0005524">
    <property type="term" value="F:ATP binding"/>
    <property type="evidence" value="ECO:0007669"/>
    <property type="project" value="UniProtKB-KW"/>
</dbReference>
<dbReference type="PIRSF" id="PIRSF000706">
    <property type="entry name" value="Kanamycin_kin"/>
    <property type="match status" value="1"/>
</dbReference>
<dbReference type="Gene3D" id="3.90.1200.10">
    <property type="match status" value="1"/>
</dbReference>
<dbReference type="GO" id="GO:0008910">
    <property type="term" value="F:kanamycin kinase activity"/>
    <property type="evidence" value="ECO:0007669"/>
    <property type="project" value="UniProtKB-EC"/>
</dbReference>
<dbReference type="Pfam" id="PF01636">
    <property type="entry name" value="APH"/>
    <property type="match status" value="1"/>
</dbReference>
<dbReference type="InterPro" id="IPR024165">
    <property type="entry name" value="Kan/Strep_kinase"/>
</dbReference>
<evidence type="ECO:0000256" key="5">
    <source>
        <dbReference type="ARBA" id="ARBA00022840"/>
    </source>
</evidence>
<dbReference type="CDD" id="cd05150">
    <property type="entry name" value="APH"/>
    <property type="match status" value="1"/>
</dbReference>
<keyword evidence="3 7" id="KW-0547">Nucleotide-binding</keyword>
<evidence type="ECO:0000313" key="12">
    <source>
        <dbReference type="Proteomes" id="UP000289794"/>
    </source>
</evidence>
<keyword evidence="5 7" id="KW-0067">ATP-binding</keyword>
<evidence type="ECO:0000256" key="6">
    <source>
        <dbReference type="ARBA" id="ARBA00023251"/>
    </source>
</evidence>
<keyword evidence="9" id="KW-0479">Metal-binding</keyword>
<evidence type="ECO:0000256" key="1">
    <source>
        <dbReference type="ARBA" id="ARBA00006219"/>
    </source>
</evidence>
<feature type="active site" description="Proton acceptor" evidence="8">
    <location>
        <position position="181"/>
    </location>
</feature>
<dbReference type="InterPro" id="IPR011009">
    <property type="entry name" value="Kinase-like_dom_sf"/>
</dbReference>
<accession>A0A4V0Z7K6</accession>
<dbReference type="InterPro" id="IPR051678">
    <property type="entry name" value="AGP_Transferase"/>
</dbReference>
<keyword evidence="9" id="KW-0460">Magnesium</keyword>
<dbReference type="InterPro" id="IPR002575">
    <property type="entry name" value="Aminoglycoside_PTrfase"/>
</dbReference>
<dbReference type="GO" id="GO:0046677">
    <property type="term" value="P:response to antibiotic"/>
    <property type="evidence" value="ECO:0007669"/>
    <property type="project" value="UniProtKB-KW"/>
</dbReference>
<proteinExistence type="inferred from homology"/>
<dbReference type="KEGG" id="bpro:PMF13cell1_02681"/>
<organism evidence="11 12">
    <name type="scientific">Blautia producta</name>
    <dbReference type="NCBI Taxonomy" id="33035"/>
    <lineage>
        <taxon>Bacteria</taxon>
        <taxon>Bacillati</taxon>
        <taxon>Bacillota</taxon>
        <taxon>Clostridia</taxon>
        <taxon>Lachnospirales</taxon>
        <taxon>Lachnospiraceae</taxon>
        <taxon>Blautia</taxon>
    </lineage>
</organism>
<dbReference type="AlphaFoldDB" id="A0A4V0Z7K6"/>
<evidence type="ECO:0000256" key="9">
    <source>
        <dbReference type="PIRSR" id="PIRSR000706-2"/>
    </source>
</evidence>
<comment type="similarity">
    <text evidence="1 7">Belongs to the aminoglycoside phosphotransferase family.</text>
</comment>
<evidence type="ECO:0000259" key="10">
    <source>
        <dbReference type="Pfam" id="PF01636"/>
    </source>
</evidence>
<dbReference type="RefSeq" id="WP_130181023.1">
    <property type="nucleotide sequence ID" value="NZ_CP035945.1"/>
</dbReference>
<keyword evidence="2 7" id="KW-0808">Transferase</keyword>
<dbReference type="GO" id="GO:0046872">
    <property type="term" value="F:metal ion binding"/>
    <property type="evidence" value="ECO:0007669"/>
    <property type="project" value="UniProtKB-KW"/>
</dbReference>